<comment type="subcellular location">
    <subcellularLocation>
        <location evidence="2">Endoplasmic reticulum membrane</location>
        <topology evidence="2">Multi-pass membrane protein</topology>
    </subcellularLocation>
</comment>
<dbReference type="GO" id="GO:0005789">
    <property type="term" value="C:endoplasmic reticulum membrane"/>
    <property type="evidence" value="ECO:0007669"/>
    <property type="project" value="UniProtKB-SubCell"/>
</dbReference>
<sequence>MPSGSRWGPWLSLLALSPVLIGAPWVAYNHHYRLPEPLSALTNPATKRPQISEERILGVARHLSEGIGYRTVGTYEHSLADQWMLQAAEQVQANCERIVAKQGRKLECEVWRQEGSGNHRFDMMGKRLYKTYVNLSNIVVRISDGTPEGKEHAVLVNAHLDSTLPSPGAADDALAVGIMLDCMRVLVETPKWSPKHAIIFLFNNAEESLQDGSHLFSAQHPIASTVRAALNLEAAGTTGRELLFQATSEAMIEAYSHVPRPYGTIFANDIFSSGIIMSDTDFRQFELYLNVTGLDMAVVGNSYLYHMRKDVVENIEPGVAQHMGENALELIRYLSSDGSPLPSLTNGYTRPTTAFFAHLGSTFFMYSFKTAKIIYTILFILSFGLIRLSFVDPAPALKTGHGFWREQGKGAVAVVAGMVGTMLVPNMVAVLMKSVLDKPMSWFSNPLAPLGLYGPSALLGAMLSQYLVGEVHEQSVFTALLLLQSLFAIVVQLADIGSAAIFFLTALPLFIALSFNPLFSGTTKRLSLWTYGIGQALPLLTGTMLIIGVVEVFVPLTGRMGADAPAENIIAVIVSSLGAISLPLVLPLTHRFGHRALLKGVIFMTMATAASIALYAMRVPFDKMHQKRLFILHMENITTSEQHLHLAAADGAPGFDTLVEDIVHEFGTTEHAPAPVHMNGYNSDWDSLYPFSAFLSPYKVPLAVDPSYVSPWVNGQSFLVTGTDHGESLIPGTRNLTVTISHPGLIWTTIAFDAHVLQWSLDDNPPDEYARHHIKEASFYGTDTASFDMVVKVPPGSDSNEGILVNFMALQEKGMWPAKRAVKAQGGAAMHLFEKLDAWLDRRTGGTVDALLMGIESRYSVERLAEF</sequence>
<feature type="chain" id="PRO_5041019195" description="Peptide hydrolase" evidence="14">
    <location>
        <begin position="23"/>
        <end position="867"/>
    </location>
</feature>
<evidence type="ECO:0000256" key="14">
    <source>
        <dbReference type="RuleBase" id="RU361240"/>
    </source>
</evidence>
<evidence type="ECO:0000256" key="5">
    <source>
        <dbReference type="ARBA" id="ARBA00022692"/>
    </source>
</evidence>
<dbReference type="Proteomes" id="UP001148786">
    <property type="component" value="Unassembled WGS sequence"/>
</dbReference>
<feature type="transmembrane region" description="Helical" evidence="15">
    <location>
        <begin position="373"/>
        <end position="390"/>
    </location>
</feature>
<feature type="transmembrane region" description="Helical" evidence="15">
    <location>
        <begin position="452"/>
        <end position="469"/>
    </location>
</feature>
<keyword evidence="10 15" id="KW-1133">Transmembrane helix</keyword>
<feature type="signal peptide" evidence="14">
    <location>
        <begin position="1"/>
        <end position="22"/>
    </location>
</feature>
<evidence type="ECO:0000256" key="2">
    <source>
        <dbReference type="ARBA" id="ARBA00004477"/>
    </source>
</evidence>
<dbReference type="GO" id="GO:0008235">
    <property type="term" value="F:metalloexopeptidase activity"/>
    <property type="evidence" value="ECO:0007669"/>
    <property type="project" value="InterPro"/>
</dbReference>
<evidence type="ECO:0000256" key="11">
    <source>
        <dbReference type="ARBA" id="ARBA00023049"/>
    </source>
</evidence>
<dbReference type="Gene3D" id="3.40.630.10">
    <property type="entry name" value="Zn peptidases"/>
    <property type="match status" value="1"/>
</dbReference>
<keyword evidence="7 14" id="KW-0378">Hydrolase</keyword>
<dbReference type="EMBL" id="JANKHO010000034">
    <property type="protein sequence ID" value="KAJ3517001.1"/>
    <property type="molecule type" value="Genomic_DNA"/>
</dbReference>
<feature type="transmembrane region" description="Helical" evidence="15">
    <location>
        <begin position="526"/>
        <end position="549"/>
    </location>
</feature>
<evidence type="ECO:0000313" key="18">
    <source>
        <dbReference type="Proteomes" id="UP001148786"/>
    </source>
</evidence>
<keyword evidence="14" id="KW-0732">Signal</keyword>
<evidence type="ECO:0000256" key="6">
    <source>
        <dbReference type="ARBA" id="ARBA00022723"/>
    </source>
</evidence>
<feature type="domain" description="Peptidase M28" evidence="16">
    <location>
        <begin position="137"/>
        <end position="330"/>
    </location>
</feature>
<gene>
    <name evidence="17" type="ORF">NLJ89_g779</name>
</gene>
<evidence type="ECO:0000256" key="8">
    <source>
        <dbReference type="ARBA" id="ARBA00022824"/>
    </source>
</evidence>
<feature type="transmembrane region" description="Helical" evidence="15">
    <location>
        <begin position="476"/>
        <end position="494"/>
    </location>
</feature>
<dbReference type="CDD" id="cd03875">
    <property type="entry name" value="M28_Fxna_like"/>
    <property type="match status" value="1"/>
</dbReference>
<keyword evidence="9 14" id="KW-0862">Zinc</keyword>
<dbReference type="GO" id="GO:0046872">
    <property type="term" value="F:metal ion binding"/>
    <property type="evidence" value="ECO:0007669"/>
    <property type="project" value="UniProtKB-KW"/>
</dbReference>
<comment type="similarity">
    <text evidence="3 14">Belongs to the peptidase M28 family.</text>
</comment>
<dbReference type="InterPro" id="IPR045175">
    <property type="entry name" value="M28_fam"/>
</dbReference>
<keyword evidence="11" id="KW-0482">Metalloprotease</keyword>
<protein>
    <recommendedName>
        <fullName evidence="14">Peptide hydrolase</fullName>
        <ecNumber evidence="14">3.4.-.-</ecNumber>
    </recommendedName>
</protein>
<dbReference type="FunFam" id="3.40.630.10:FF:000008">
    <property type="entry name" value="Endoplasmic reticulum metallopeptidase 1"/>
    <property type="match status" value="1"/>
</dbReference>
<evidence type="ECO:0000256" key="13">
    <source>
        <dbReference type="ARBA" id="ARBA00023180"/>
    </source>
</evidence>
<evidence type="ECO:0000256" key="7">
    <source>
        <dbReference type="ARBA" id="ARBA00022801"/>
    </source>
</evidence>
<evidence type="ECO:0000256" key="4">
    <source>
        <dbReference type="ARBA" id="ARBA00022670"/>
    </source>
</evidence>
<evidence type="ECO:0000256" key="3">
    <source>
        <dbReference type="ARBA" id="ARBA00010918"/>
    </source>
</evidence>
<keyword evidence="8" id="KW-0256">Endoplasmic reticulum</keyword>
<feature type="transmembrane region" description="Helical" evidence="15">
    <location>
        <begin position="411"/>
        <end position="432"/>
    </location>
</feature>
<dbReference type="Pfam" id="PF04389">
    <property type="entry name" value="Peptidase_M28"/>
    <property type="match status" value="1"/>
</dbReference>
<keyword evidence="5 15" id="KW-0812">Transmembrane</keyword>
<dbReference type="PANTHER" id="PTHR12147">
    <property type="entry name" value="METALLOPEPTIDASE M28 FAMILY MEMBER"/>
    <property type="match status" value="1"/>
</dbReference>
<dbReference type="PANTHER" id="PTHR12147:SF22">
    <property type="entry name" value="ENDOPLASMIC RETICULUM METALLOPEPTIDASE 1"/>
    <property type="match status" value="1"/>
</dbReference>
<accession>A0A9W8TFJ6</accession>
<keyword evidence="6 14" id="KW-0479">Metal-binding</keyword>
<feature type="transmembrane region" description="Helical" evidence="15">
    <location>
        <begin position="569"/>
        <end position="589"/>
    </location>
</feature>
<proteinExistence type="inferred from homology"/>
<evidence type="ECO:0000259" key="16">
    <source>
        <dbReference type="Pfam" id="PF04389"/>
    </source>
</evidence>
<evidence type="ECO:0000256" key="10">
    <source>
        <dbReference type="ARBA" id="ARBA00022989"/>
    </source>
</evidence>
<dbReference type="GO" id="GO:0006508">
    <property type="term" value="P:proteolysis"/>
    <property type="evidence" value="ECO:0007669"/>
    <property type="project" value="UniProtKB-KW"/>
</dbReference>
<name>A0A9W8TFJ6_9AGAR</name>
<dbReference type="SUPFAM" id="SSF53187">
    <property type="entry name" value="Zn-dependent exopeptidases"/>
    <property type="match status" value="1"/>
</dbReference>
<dbReference type="OrthoDB" id="76293at2759"/>
<feature type="transmembrane region" description="Helical" evidence="15">
    <location>
        <begin position="500"/>
        <end position="519"/>
    </location>
</feature>
<dbReference type="InterPro" id="IPR007484">
    <property type="entry name" value="Peptidase_M28"/>
</dbReference>
<reference evidence="17" key="1">
    <citation type="submission" date="2022-07" db="EMBL/GenBank/DDBJ databases">
        <title>Genome Sequence of Agrocybe chaxingu.</title>
        <authorList>
            <person name="Buettner E."/>
        </authorList>
    </citation>
    <scope>NUCLEOTIDE SEQUENCE</scope>
    <source>
        <strain evidence="17">MP-N11</strain>
    </source>
</reference>
<dbReference type="EC" id="3.4.-.-" evidence="14"/>
<feature type="transmembrane region" description="Helical" evidence="15">
    <location>
        <begin position="596"/>
        <end position="617"/>
    </location>
</feature>
<evidence type="ECO:0000313" key="17">
    <source>
        <dbReference type="EMBL" id="KAJ3517001.1"/>
    </source>
</evidence>
<evidence type="ECO:0000256" key="9">
    <source>
        <dbReference type="ARBA" id="ARBA00022833"/>
    </source>
</evidence>
<keyword evidence="13" id="KW-0325">Glycoprotein</keyword>
<evidence type="ECO:0000256" key="12">
    <source>
        <dbReference type="ARBA" id="ARBA00023136"/>
    </source>
</evidence>
<keyword evidence="12 15" id="KW-0472">Membrane</keyword>
<comment type="cofactor">
    <cofactor evidence="1">
        <name>Zn(2+)</name>
        <dbReference type="ChEBI" id="CHEBI:29105"/>
    </cofactor>
</comment>
<dbReference type="AlphaFoldDB" id="A0A9W8TFJ6"/>
<dbReference type="InterPro" id="IPR048024">
    <property type="entry name" value="Fxna-like_M28_dom"/>
</dbReference>
<keyword evidence="18" id="KW-1185">Reference proteome</keyword>
<organism evidence="17 18">
    <name type="scientific">Agrocybe chaxingu</name>
    <dbReference type="NCBI Taxonomy" id="84603"/>
    <lineage>
        <taxon>Eukaryota</taxon>
        <taxon>Fungi</taxon>
        <taxon>Dikarya</taxon>
        <taxon>Basidiomycota</taxon>
        <taxon>Agaricomycotina</taxon>
        <taxon>Agaricomycetes</taxon>
        <taxon>Agaricomycetidae</taxon>
        <taxon>Agaricales</taxon>
        <taxon>Agaricineae</taxon>
        <taxon>Strophariaceae</taxon>
        <taxon>Agrocybe</taxon>
    </lineage>
</organism>
<evidence type="ECO:0000256" key="15">
    <source>
        <dbReference type="SAM" id="Phobius"/>
    </source>
</evidence>
<comment type="caution">
    <text evidence="17">The sequence shown here is derived from an EMBL/GenBank/DDBJ whole genome shotgun (WGS) entry which is preliminary data.</text>
</comment>
<evidence type="ECO:0000256" key="1">
    <source>
        <dbReference type="ARBA" id="ARBA00001947"/>
    </source>
</evidence>
<keyword evidence="4 14" id="KW-0645">Protease</keyword>